<keyword evidence="2" id="KW-1185">Reference proteome</keyword>
<accession>A0AA40SZ08</accession>
<dbReference type="InterPro" id="IPR008792">
    <property type="entry name" value="PQQD"/>
</dbReference>
<dbReference type="RefSeq" id="WP_191758871.1">
    <property type="nucleotide sequence ID" value="NZ_VJXY01000019.1"/>
</dbReference>
<proteinExistence type="predicted"/>
<dbReference type="InterPro" id="IPR041881">
    <property type="entry name" value="PqqD_sf"/>
</dbReference>
<gene>
    <name evidence="1" type="ORF">FNW02_17900</name>
</gene>
<name>A0AA40SZ08_9NOST</name>
<reference evidence="1" key="1">
    <citation type="submission" date="2019-07" db="EMBL/GenBank/DDBJ databases">
        <title>Toxilogical consequences of a new and cryptic species of cyanobacteria (Komarekiella delphini-convector) recovered from the epidermis of a bottlenose dolphin and 1500 ft. in the air.</title>
        <authorList>
            <person name="Brown A.O."/>
            <person name="Dvorak P."/>
            <person name="Villanueva C.D."/>
            <person name="Foss A.J."/>
            <person name="Garvey A.D."/>
            <person name="Gibson Q.A."/>
            <person name="Johansen J.R."/>
            <person name="Casamatta D.A."/>
        </authorList>
    </citation>
    <scope>NUCLEOTIDE SEQUENCE</scope>
    <source>
        <strain evidence="1">SJRDD-AB1</strain>
    </source>
</reference>
<dbReference type="AlphaFoldDB" id="A0AA40SZ08"/>
<comment type="caution">
    <text evidence="1">The sequence shown here is derived from an EMBL/GenBank/DDBJ whole genome shotgun (WGS) entry which is preliminary data.</text>
</comment>
<dbReference type="Proteomes" id="UP001165986">
    <property type="component" value="Unassembled WGS sequence"/>
</dbReference>
<dbReference type="EMBL" id="VJXY01000019">
    <property type="protein sequence ID" value="MBD6617649.1"/>
    <property type="molecule type" value="Genomic_DNA"/>
</dbReference>
<organism evidence="1 2">
    <name type="scientific">Komarekiella delphini-convector SJRDD-AB1</name>
    <dbReference type="NCBI Taxonomy" id="2593771"/>
    <lineage>
        <taxon>Bacteria</taxon>
        <taxon>Bacillati</taxon>
        <taxon>Cyanobacteriota</taxon>
        <taxon>Cyanophyceae</taxon>
        <taxon>Nostocales</taxon>
        <taxon>Nostocaceae</taxon>
        <taxon>Komarekiella</taxon>
        <taxon>Komarekiella delphini-convector</taxon>
    </lineage>
</organism>
<protein>
    <submittedName>
        <fullName evidence="1">PqqD family protein</fullName>
    </submittedName>
</protein>
<dbReference type="Pfam" id="PF05402">
    <property type="entry name" value="PqqD"/>
    <property type="match status" value="1"/>
</dbReference>
<evidence type="ECO:0000313" key="1">
    <source>
        <dbReference type="EMBL" id="MBD6617649.1"/>
    </source>
</evidence>
<dbReference type="Gene3D" id="1.10.10.1150">
    <property type="entry name" value="Coenzyme PQQ synthesis protein D (PqqD)"/>
    <property type="match status" value="1"/>
</dbReference>
<evidence type="ECO:0000313" key="2">
    <source>
        <dbReference type="Proteomes" id="UP001165986"/>
    </source>
</evidence>
<sequence length="91" mass="10601">MKEIIIPNHIYATFFEESAVLLDSKKNIYYMFNDSAADFWKLLIKSGSLEETLKELTGLYECSPDMIIKDMEFLVERLIKSGLIETQMNKI</sequence>